<reference evidence="5" key="1">
    <citation type="journal article" date="2019" name="Int. J. Syst. Evol. Microbiol.">
        <title>The Global Catalogue of Microorganisms (GCM) 10K type strain sequencing project: providing services to taxonomists for standard genome sequencing and annotation.</title>
        <authorList>
            <consortium name="The Broad Institute Genomics Platform"/>
            <consortium name="The Broad Institute Genome Sequencing Center for Infectious Disease"/>
            <person name="Wu L."/>
            <person name="Ma J."/>
        </authorList>
    </citation>
    <scope>NUCLEOTIDE SEQUENCE [LARGE SCALE GENOMIC DNA]</scope>
    <source>
        <strain evidence="5">JCM 16916</strain>
    </source>
</reference>
<sequence>MPTMKTVRTLLLAASALLAAGMASAAAPERPTIEQLAAYPQYSSFSLSPDGKHLAALRGTGEERVIAVWETDALDKAPTLIGSNRMKIASVSFVKNDRLAVSFWQTYDLRADRLYKTFLNKLMITDLQGKTWKEPLTHPRATSRAQQLAQARSNPTVLDPLPNDPDHILVINNVGNDAGDVYRVDLRNFSAERIQMSENSVAGYVTDLEGNLRARLKQDLDGKGAYVSADFRNLETGKWEEHFRSYVKDRDQTSIIGFGRDPNIAFVASNVGQDKSAIYEYDITKRERKEILFQHKFFNANRVLINPYRSAGDGFGEILGVGYQGPRGNDVDWTLPAMRALDAGLSKALGITSENLSLTDPASGQTATIEYPSRKNYSIIDYSPDLSTVLLEVEGSATPPEYYLFRNGELTLLAKSYPDIDPRALGDTQLVYYKARDGLDIPAFLTRPNAELCGPGPWKAVVHPHGGPWSRDTMEFDWSMWVPMMASRCMAVLRPQFRGSEGWGRKLWMAGDAEWGQKMQDDKDDGAKWMIDQGIAQPGHIAIFGFSYGGYAAFAAATRPNGPFKCAIAGAGVSDIKRIWARFYTNPFFRQAQAPTVKGLSPLDKAGEITIPMMVYHGERDQTVPIEQSQWFVSAAKKSGQEVVYHELADYAHGPAWTRKIMAEQLGYIDDYLADGCGGGGL</sequence>
<dbReference type="EMBL" id="BAAAZU010000004">
    <property type="protein sequence ID" value="GAA3920021.1"/>
    <property type="molecule type" value="Genomic_DNA"/>
</dbReference>
<feature type="signal peptide" evidence="2">
    <location>
        <begin position="1"/>
        <end position="25"/>
    </location>
</feature>
<dbReference type="PANTHER" id="PTHR42776:SF27">
    <property type="entry name" value="DIPEPTIDYL PEPTIDASE FAMILY MEMBER 6"/>
    <property type="match status" value="1"/>
</dbReference>
<dbReference type="Pfam" id="PF00326">
    <property type="entry name" value="Peptidase_S9"/>
    <property type="match status" value="1"/>
</dbReference>
<keyword evidence="5" id="KW-1185">Reference proteome</keyword>
<feature type="domain" description="Peptidase S9 prolyl oligopeptidase catalytic" evidence="3">
    <location>
        <begin position="483"/>
        <end position="673"/>
    </location>
</feature>
<evidence type="ECO:0000256" key="1">
    <source>
        <dbReference type="ARBA" id="ARBA00022801"/>
    </source>
</evidence>
<proteinExistence type="predicted"/>
<dbReference type="SUPFAM" id="SSF82171">
    <property type="entry name" value="DPP6 N-terminal domain-like"/>
    <property type="match status" value="1"/>
</dbReference>
<organism evidence="4 5">
    <name type="scientific">Luteimonas lutimaris</name>
    <dbReference type="NCBI Taxonomy" id="698645"/>
    <lineage>
        <taxon>Bacteria</taxon>
        <taxon>Pseudomonadati</taxon>
        <taxon>Pseudomonadota</taxon>
        <taxon>Gammaproteobacteria</taxon>
        <taxon>Lysobacterales</taxon>
        <taxon>Lysobacteraceae</taxon>
        <taxon>Luteimonas</taxon>
    </lineage>
</organism>
<evidence type="ECO:0000313" key="4">
    <source>
        <dbReference type="EMBL" id="GAA3920021.1"/>
    </source>
</evidence>
<feature type="chain" id="PRO_5046695291" description="Peptidase S9 prolyl oligopeptidase catalytic domain-containing protein" evidence="2">
    <location>
        <begin position="26"/>
        <end position="682"/>
    </location>
</feature>
<keyword evidence="2" id="KW-0732">Signal</keyword>
<dbReference type="Proteomes" id="UP001501727">
    <property type="component" value="Unassembled WGS sequence"/>
</dbReference>
<protein>
    <recommendedName>
        <fullName evidence="3">Peptidase S9 prolyl oligopeptidase catalytic domain-containing protein</fullName>
    </recommendedName>
</protein>
<keyword evidence="1" id="KW-0378">Hydrolase</keyword>
<evidence type="ECO:0000313" key="5">
    <source>
        <dbReference type="Proteomes" id="UP001501727"/>
    </source>
</evidence>
<dbReference type="InterPro" id="IPR001375">
    <property type="entry name" value="Peptidase_S9_cat"/>
</dbReference>
<evidence type="ECO:0000256" key="2">
    <source>
        <dbReference type="SAM" id="SignalP"/>
    </source>
</evidence>
<name>A0ABP7MCG8_9GAMM</name>
<dbReference type="Gene3D" id="3.40.50.1820">
    <property type="entry name" value="alpha/beta hydrolase"/>
    <property type="match status" value="1"/>
</dbReference>
<evidence type="ECO:0000259" key="3">
    <source>
        <dbReference type="Pfam" id="PF00326"/>
    </source>
</evidence>
<accession>A0ABP7MCG8</accession>
<gene>
    <name evidence="4" type="ORF">GCM10022229_12080</name>
</gene>
<comment type="caution">
    <text evidence="4">The sequence shown here is derived from an EMBL/GenBank/DDBJ whole genome shotgun (WGS) entry which is preliminary data.</text>
</comment>
<dbReference type="SUPFAM" id="SSF53474">
    <property type="entry name" value="alpha/beta-Hydrolases"/>
    <property type="match status" value="1"/>
</dbReference>
<dbReference type="PANTHER" id="PTHR42776">
    <property type="entry name" value="SERINE PEPTIDASE S9 FAMILY MEMBER"/>
    <property type="match status" value="1"/>
</dbReference>
<dbReference type="InterPro" id="IPR029058">
    <property type="entry name" value="AB_hydrolase_fold"/>
</dbReference>